<keyword evidence="1" id="KW-0479">Metal-binding</keyword>
<proteinExistence type="predicted"/>
<evidence type="ECO:0000256" key="6">
    <source>
        <dbReference type="SAM" id="MobiDB-lite"/>
    </source>
</evidence>
<dbReference type="Pfam" id="PF04082">
    <property type="entry name" value="Fungal_trans"/>
    <property type="match status" value="1"/>
</dbReference>
<dbReference type="Proteomes" id="UP001056384">
    <property type="component" value="Chromosome 12"/>
</dbReference>
<feature type="domain" description="Xylanolytic transcriptional activator regulatory" evidence="7">
    <location>
        <begin position="252"/>
        <end position="457"/>
    </location>
</feature>
<keyword evidence="5" id="KW-0539">Nucleus</keyword>
<dbReference type="PANTHER" id="PTHR47660">
    <property type="entry name" value="TRANSCRIPTION FACTOR WITH C2H2 AND ZN(2)-CYS(6) DNA BINDING DOMAIN (EUROFUNG)-RELATED-RELATED"/>
    <property type="match status" value="1"/>
</dbReference>
<keyword evidence="3" id="KW-0805">Transcription regulation</keyword>
<evidence type="ECO:0000256" key="4">
    <source>
        <dbReference type="ARBA" id="ARBA00023163"/>
    </source>
</evidence>
<dbReference type="AlphaFoldDB" id="A0A9Q9B8Q0"/>
<dbReference type="GO" id="GO:0003677">
    <property type="term" value="F:DNA binding"/>
    <property type="evidence" value="ECO:0007669"/>
    <property type="project" value="InterPro"/>
</dbReference>
<feature type="compositionally biased region" description="Basic and acidic residues" evidence="6">
    <location>
        <begin position="130"/>
        <end position="148"/>
    </location>
</feature>
<dbReference type="PANTHER" id="PTHR47660:SF8">
    <property type="entry name" value="TRANSCRIPTION FACTOR WITH C2H2 AND ZN(2)-CYS(6) DNA BINDING DOMAIN (EUROFUNG)"/>
    <property type="match status" value="1"/>
</dbReference>
<name>A0A9Q9B8Q0_9PEZI</name>
<dbReference type="InterPro" id="IPR007219">
    <property type="entry name" value="XnlR_reg_dom"/>
</dbReference>
<keyword evidence="9" id="KW-1185">Reference proteome</keyword>
<gene>
    <name evidence="8" type="ORF">Slin15195_G127620</name>
</gene>
<evidence type="ECO:0000256" key="3">
    <source>
        <dbReference type="ARBA" id="ARBA00023015"/>
    </source>
</evidence>
<reference evidence="8" key="1">
    <citation type="submission" date="2022-06" db="EMBL/GenBank/DDBJ databases">
        <title>Complete genome sequences of two strains of the flax pathogen Septoria linicola.</title>
        <authorList>
            <person name="Lapalu N."/>
            <person name="Simon A."/>
            <person name="Demenou B."/>
            <person name="Paumier D."/>
            <person name="Guillot M.-P."/>
            <person name="Gout L."/>
            <person name="Valade R."/>
        </authorList>
    </citation>
    <scope>NUCLEOTIDE SEQUENCE</scope>
    <source>
        <strain evidence="8">SE15195</strain>
    </source>
</reference>
<dbReference type="GO" id="GO:0008270">
    <property type="term" value="F:zinc ion binding"/>
    <property type="evidence" value="ECO:0007669"/>
    <property type="project" value="InterPro"/>
</dbReference>
<organism evidence="8 9">
    <name type="scientific">Septoria linicola</name>
    <dbReference type="NCBI Taxonomy" id="215465"/>
    <lineage>
        <taxon>Eukaryota</taxon>
        <taxon>Fungi</taxon>
        <taxon>Dikarya</taxon>
        <taxon>Ascomycota</taxon>
        <taxon>Pezizomycotina</taxon>
        <taxon>Dothideomycetes</taxon>
        <taxon>Dothideomycetidae</taxon>
        <taxon>Mycosphaerellales</taxon>
        <taxon>Mycosphaerellaceae</taxon>
        <taxon>Septoria</taxon>
    </lineage>
</organism>
<dbReference type="GO" id="GO:0006351">
    <property type="term" value="P:DNA-templated transcription"/>
    <property type="evidence" value="ECO:0007669"/>
    <property type="project" value="InterPro"/>
</dbReference>
<evidence type="ECO:0000256" key="5">
    <source>
        <dbReference type="ARBA" id="ARBA00023242"/>
    </source>
</evidence>
<dbReference type="EMBL" id="CP099429">
    <property type="protein sequence ID" value="USW59443.1"/>
    <property type="molecule type" value="Genomic_DNA"/>
</dbReference>
<protein>
    <recommendedName>
        <fullName evidence="7">Xylanolytic transcriptional activator regulatory domain-containing protein</fullName>
    </recommendedName>
</protein>
<sequence length="491" mass="55279">MDCVESDARSTAQEDISRSSILVDPTAQLATPLSIPRGHEDYLLSNSTLANLTPFPVGREVFANTASMSDYGFPDFFEQIMMPDVNNITHAQIQMPPDVSNFAQDINLDGMEFDFSFLASGLTRPPTPQGHHEEDPRADQDSDTSARLRSEAFKKSPWSWNHWIPERNHNAFTGQEEINVQQNGINADDQHVSPGIRRSMHCELDHEARDRMIRMATKIAHSKLAMPSFPSLQLLEDLIDVFLLQDSNAIDTFVHASSFASRETRTALLMAMVAAGARYVALPPVWKMGLVIQEVVRLALAEVFESDNSSTRDIQPLQTYLLWLDVGIWSGFRRKTEIASSFLQPAVTMLTWANAFTRSRYQDITPHQDDNEEELYQKWRAWIQQEGLKRLVVHTFLHDSQVAATHLKNRLVSPSQMLLAVPMTLDLWFAPNAQAWRNLWLLRNPPTQSTMPSLMDVFTNLGSLDALTGSVDKSLCILAACHALAHGVWPS</sequence>
<evidence type="ECO:0000313" key="9">
    <source>
        <dbReference type="Proteomes" id="UP001056384"/>
    </source>
</evidence>
<keyword evidence="4" id="KW-0804">Transcription</keyword>
<evidence type="ECO:0000256" key="2">
    <source>
        <dbReference type="ARBA" id="ARBA00022833"/>
    </source>
</evidence>
<evidence type="ECO:0000313" key="8">
    <source>
        <dbReference type="EMBL" id="USW59443.1"/>
    </source>
</evidence>
<feature type="region of interest" description="Disordered" evidence="6">
    <location>
        <begin position="119"/>
        <end position="148"/>
    </location>
</feature>
<evidence type="ECO:0000256" key="1">
    <source>
        <dbReference type="ARBA" id="ARBA00022723"/>
    </source>
</evidence>
<evidence type="ECO:0000259" key="7">
    <source>
        <dbReference type="Pfam" id="PF04082"/>
    </source>
</evidence>
<accession>A0A9Q9B8Q0</accession>
<keyword evidence="2" id="KW-0862">Zinc</keyword>